<dbReference type="SUPFAM" id="SSF55194">
    <property type="entry name" value="Ribosome recycling factor, RRF"/>
    <property type="match status" value="1"/>
</dbReference>
<feature type="region of interest" description="Disordered" evidence="4">
    <location>
        <begin position="58"/>
        <end position="86"/>
    </location>
</feature>
<evidence type="ECO:0000313" key="7">
    <source>
        <dbReference type="Proteomes" id="UP000235371"/>
    </source>
</evidence>
<dbReference type="InterPro" id="IPR036191">
    <property type="entry name" value="RRF_sf"/>
</dbReference>
<dbReference type="GeneID" id="36580339"/>
<evidence type="ECO:0000313" key="6">
    <source>
        <dbReference type="EMBL" id="PMD61400.1"/>
    </source>
</evidence>
<sequence>MHTRLLVRTNTLKQLLPRASAQIEFSRAIRAASLSTSYLPKPASSSLSGHRNFSSNPILFKKKTRAEREKEEEAAEEETEVEDPHDFSTLEEGISKALDKLKNDLSKLRTGGRFNPEVLENLRVHLIKDSKASEKLGDLAQVLPKGGRSLMILVGEKEHVKPIISAIQGSRDLNLQPQPDAQNGSQLNVPIPPPTKESRDLALAAASKAGETANVGIRNARGAMQKRLRAMELKKAVRPDDLKKAHKEMEKVVEKGVADVKKSVDAARKTMEQA</sequence>
<accession>A0A2J6TEG7</accession>
<comment type="similarity">
    <text evidence="1">Belongs to the RRF family.</text>
</comment>
<feature type="domain" description="Ribosome recycling factor" evidence="5">
    <location>
        <begin position="101"/>
        <end position="270"/>
    </location>
</feature>
<dbReference type="InterPro" id="IPR023584">
    <property type="entry name" value="Ribosome_recyc_fac_dom"/>
</dbReference>
<dbReference type="Proteomes" id="UP000235371">
    <property type="component" value="Unassembled WGS sequence"/>
</dbReference>
<dbReference type="InParanoid" id="A0A2J6TEG7"/>
<protein>
    <submittedName>
        <fullName evidence="6">Ribosome recycling factor</fullName>
    </submittedName>
</protein>
<dbReference type="Pfam" id="PF01765">
    <property type="entry name" value="RRF"/>
    <property type="match status" value="1"/>
</dbReference>
<gene>
    <name evidence="6" type="ORF">K444DRAFT_369470</name>
</gene>
<dbReference type="InterPro" id="IPR002661">
    <property type="entry name" value="Ribosome_recyc_fac"/>
</dbReference>
<feature type="compositionally biased region" description="Acidic residues" evidence="4">
    <location>
        <begin position="72"/>
        <end position="81"/>
    </location>
</feature>
<dbReference type="AlphaFoldDB" id="A0A2J6TEG7"/>
<feature type="region of interest" description="Disordered" evidence="4">
    <location>
        <begin position="173"/>
        <end position="197"/>
    </location>
</feature>
<dbReference type="GO" id="GO:0005739">
    <property type="term" value="C:mitochondrion"/>
    <property type="evidence" value="ECO:0007669"/>
    <property type="project" value="TreeGrafter"/>
</dbReference>
<evidence type="ECO:0000256" key="4">
    <source>
        <dbReference type="SAM" id="MobiDB-lite"/>
    </source>
</evidence>
<dbReference type="EMBL" id="KZ613786">
    <property type="protein sequence ID" value="PMD61400.1"/>
    <property type="molecule type" value="Genomic_DNA"/>
</dbReference>
<dbReference type="RefSeq" id="XP_024738304.1">
    <property type="nucleotide sequence ID" value="XM_024872258.1"/>
</dbReference>
<dbReference type="PANTHER" id="PTHR20982">
    <property type="entry name" value="RIBOSOME RECYCLING FACTOR"/>
    <property type="match status" value="1"/>
</dbReference>
<evidence type="ECO:0000259" key="5">
    <source>
        <dbReference type="Pfam" id="PF01765"/>
    </source>
</evidence>
<evidence type="ECO:0000256" key="1">
    <source>
        <dbReference type="ARBA" id="ARBA00005912"/>
    </source>
</evidence>
<dbReference type="Gene3D" id="1.10.132.20">
    <property type="entry name" value="Ribosome-recycling factor"/>
    <property type="match status" value="1"/>
</dbReference>
<reference evidence="6 7" key="1">
    <citation type="submission" date="2016-04" db="EMBL/GenBank/DDBJ databases">
        <title>A degradative enzymes factory behind the ericoid mycorrhizal symbiosis.</title>
        <authorList>
            <consortium name="DOE Joint Genome Institute"/>
            <person name="Martino E."/>
            <person name="Morin E."/>
            <person name="Grelet G."/>
            <person name="Kuo A."/>
            <person name="Kohler A."/>
            <person name="Daghino S."/>
            <person name="Barry K."/>
            <person name="Choi C."/>
            <person name="Cichocki N."/>
            <person name="Clum A."/>
            <person name="Copeland A."/>
            <person name="Hainaut M."/>
            <person name="Haridas S."/>
            <person name="Labutti K."/>
            <person name="Lindquist E."/>
            <person name="Lipzen A."/>
            <person name="Khouja H.-R."/>
            <person name="Murat C."/>
            <person name="Ohm R."/>
            <person name="Olson A."/>
            <person name="Spatafora J."/>
            <person name="Veneault-Fourrey C."/>
            <person name="Henrissat B."/>
            <person name="Grigoriev I."/>
            <person name="Martin F."/>
            <person name="Perotto S."/>
        </authorList>
    </citation>
    <scope>NUCLEOTIDE SEQUENCE [LARGE SCALE GENOMIC DNA]</scope>
    <source>
        <strain evidence="6 7">E</strain>
    </source>
</reference>
<keyword evidence="7" id="KW-1185">Reference proteome</keyword>
<dbReference type="STRING" id="1095630.A0A2J6TEG7"/>
<comment type="function">
    <text evidence="3">Necessary for protein synthesis in mitochondria. Functions as a ribosome recycling factor in mitochondria.</text>
</comment>
<keyword evidence="2" id="KW-0648">Protein biosynthesis</keyword>
<proteinExistence type="inferred from homology"/>
<name>A0A2J6TEG7_9HELO</name>
<dbReference type="OrthoDB" id="407355at2759"/>
<evidence type="ECO:0000256" key="2">
    <source>
        <dbReference type="ARBA" id="ARBA00022917"/>
    </source>
</evidence>
<organism evidence="6 7">
    <name type="scientific">Hyaloscypha bicolor E</name>
    <dbReference type="NCBI Taxonomy" id="1095630"/>
    <lineage>
        <taxon>Eukaryota</taxon>
        <taxon>Fungi</taxon>
        <taxon>Dikarya</taxon>
        <taxon>Ascomycota</taxon>
        <taxon>Pezizomycotina</taxon>
        <taxon>Leotiomycetes</taxon>
        <taxon>Helotiales</taxon>
        <taxon>Hyaloscyphaceae</taxon>
        <taxon>Hyaloscypha</taxon>
        <taxon>Hyaloscypha bicolor</taxon>
    </lineage>
</organism>
<dbReference type="PANTHER" id="PTHR20982:SF3">
    <property type="entry name" value="MITOCHONDRIAL RIBOSOME RECYCLING FACTOR PSEUDO 1"/>
    <property type="match status" value="1"/>
</dbReference>
<dbReference type="GO" id="GO:0006412">
    <property type="term" value="P:translation"/>
    <property type="evidence" value="ECO:0007669"/>
    <property type="project" value="UniProtKB-KW"/>
</dbReference>
<dbReference type="Gene3D" id="3.30.1360.40">
    <property type="match status" value="1"/>
</dbReference>
<feature type="compositionally biased region" description="Polar residues" evidence="4">
    <location>
        <begin position="173"/>
        <end position="188"/>
    </location>
</feature>
<dbReference type="GO" id="GO:0043023">
    <property type="term" value="F:ribosomal large subunit binding"/>
    <property type="evidence" value="ECO:0007669"/>
    <property type="project" value="TreeGrafter"/>
</dbReference>
<dbReference type="FunCoup" id="A0A2J6TEG7">
    <property type="interactions" value="86"/>
</dbReference>
<evidence type="ECO:0000256" key="3">
    <source>
        <dbReference type="ARBA" id="ARBA00024909"/>
    </source>
</evidence>